<feature type="region of interest" description="Disordered" evidence="1">
    <location>
        <begin position="1"/>
        <end position="25"/>
    </location>
</feature>
<feature type="compositionally biased region" description="Basic and acidic residues" evidence="1">
    <location>
        <begin position="11"/>
        <end position="20"/>
    </location>
</feature>
<reference evidence="3 4" key="1">
    <citation type="submission" date="2015-07" db="EMBL/GenBank/DDBJ databases">
        <title>Comparative genomics of the Sigatoka disease complex on banana suggests a link between parallel evolutionary changes in Pseudocercospora fijiensis and Pseudocercospora eumusae and increased virulence on the banana host.</title>
        <authorList>
            <person name="Chang T.-C."/>
            <person name="Salvucci A."/>
            <person name="Crous P.W."/>
            <person name="Stergiopoulos I."/>
        </authorList>
    </citation>
    <scope>NUCLEOTIDE SEQUENCE [LARGE SCALE GENOMIC DNA]</scope>
    <source>
        <strain evidence="3 4">CBS 116634</strain>
    </source>
</reference>
<dbReference type="CDD" id="cd18186">
    <property type="entry name" value="BTB_POZ_ZBTB_KLHL-like"/>
    <property type="match status" value="1"/>
</dbReference>
<feature type="compositionally biased region" description="Basic residues" evidence="1">
    <location>
        <begin position="488"/>
        <end position="499"/>
    </location>
</feature>
<evidence type="ECO:0000313" key="4">
    <source>
        <dbReference type="Proteomes" id="UP000073492"/>
    </source>
</evidence>
<gene>
    <name evidence="3" type="ORF">AC579_9733</name>
</gene>
<dbReference type="InterPro" id="IPR000210">
    <property type="entry name" value="BTB/POZ_dom"/>
</dbReference>
<dbReference type="OrthoDB" id="194443at2759"/>
<dbReference type="EMBL" id="LFZO01000296">
    <property type="protein sequence ID" value="KXT09940.1"/>
    <property type="molecule type" value="Genomic_DNA"/>
</dbReference>
<dbReference type="Pfam" id="PF00651">
    <property type="entry name" value="BTB"/>
    <property type="match status" value="1"/>
</dbReference>
<feature type="compositionally biased region" description="Polar residues" evidence="1">
    <location>
        <begin position="472"/>
        <end position="487"/>
    </location>
</feature>
<dbReference type="PANTHER" id="PTHR47843:SF2">
    <property type="entry name" value="BTB DOMAIN-CONTAINING PROTEIN"/>
    <property type="match status" value="1"/>
</dbReference>
<comment type="caution">
    <text evidence="3">The sequence shown here is derived from an EMBL/GenBank/DDBJ whole genome shotgun (WGS) entry which is preliminary data.</text>
</comment>
<evidence type="ECO:0000259" key="2">
    <source>
        <dbReference type="PROSITE" id="PS50097"/>
    </source>
</evidence>
<feature type="region of interest" description="Disordered" evidence="1">
    <location>
        <begin position="310"/>
        <end position="382"/>
    </location>
</feature>
<feature type="domain" description="BTB" evidence="2">
    <location>
        <begin position="101"/>
        <end position="164"/>
    </location>
</feature>
<name>A0A139I5C0_9PEZI</name>
<feature type="compositionally biased region" description="Basic and acidic residues" evidence="1">
    <location>
        <begin position="319"/>
        <end position="335"/>
    </location>
</feature>
<proteinExistence type="predicted"/>
<dbReference type="SUPFAM" id="SSF54695">
    <property type="entry name" value="POZ domain"/>
    <property type="match status" value="1"/>
</dbReference>
<organism evidence="3 4">
    <name type="scientific">Pseudocercospora musae</name>
    <dbReference type="NCBI Taxonomy" id="113226"/>
    <lineage>
        <taxon>Eukaryota</taxon>
        <taxon>Fungi</taxon>
        <taxon>Dikarya</taxon>
        <taxon>Ascomycota</taxon>
        <taxon>Pezizomycotina</taxon>
        <taxon>Dothideomycetes</taxon>
        <taxon>Dothideomycetidae</taxon>
        <taxon>Mycosphaerellales</taxon>
        <taxon>Mycosphaerellaceae</taxon>
        <taxon>Pseudocercospora</taxon>
    </lineage>
</organism>
<accession>A0A139I5C0</accession>
<dbReference type="Gene3D" id="3.30.710.10">
    <property type="entry name" value="Potassium Channel Kv1.1, Chain A"/>
    <property type="match status" value="1"/>
</dbReference>
<dbReference type="PANTHER" id="PTHR47843">
    <property type="entry name" value="BTB DOMAIN-CONTAINING PROTEIN-RELATED"/>
    <property type="match status" value="1"/>
</dbReference>
<dbReference type="InterPro" id="IPR011333">
    <property type="entry name" value="SKP1/BTB/POZ_sf"/>
</dbReference>
<dbReference type="STRING" id="113226.A0A139I5C0"/>
<protein>
    <recommendedName>
        <fullName evidence="2">BTB domain-containing protein</fullName>
    </recommendedName>
</protein>
<feature type="region of interest" description="Disordered" evidence="1">
    <location>
        <begin position="458"/>
        <end position="539"/>
    </location>
</feature>
<sequence>MGKPDPLNHTSPRDHHDLPRRTQKPAYSAPVVYSRDFAYEDNGPIVILPTRRMAGENITSASAKTFADWRRVEARTSDRWTMNKRHEAKNMHKRLLSGPTVDIDVGPSKRHWSIHQSLLCHHSSYFELEFLQREVPMKNGKQHLELLEDDPSGFELLVKWLYQGVLTPAFEIPSDEEKYTYAVACHKLWLLCSRFEMTRLKNLAMDVYRRCLYESQLVPDADEINEIYRRSPKGSPFQALMVNIAARQIMDPDVERDLEAYRGCFEENPDFAVELISAIRRLSGGVLFDDPTRGDACAYHDHDDVTGCPMQGKGKMRAKKTERDEGSKSTEEERITLGLVELSAEKRTPRKLRATPKPLEKSAGQRTPQSQSHRLNGPGSRVMPILSVPLDSQTIVDSMSRPATLVLGTPKESLTPNPDELSLLHTRSAERHSKTKTIAYESESLVKDNLPVTVIDHSTRFSQRPAQHRDGTSTPDYSSTLKEPTISSRKRKRTPRKIREKQPITIPTSGGSSRADSVVSGPRKLRVNSMVRRLESSGR</sequence>
<keyword evidence="4" id="KW-1185">Reference proteome</keyword>
<dbReference type="PROSITE" id="PS50097">
    <property type="entry name" value="BTB"/>
    <property type="match status" value="1"/>
</dbReference>
<dbReference type="AlphaFoldDB" id="A0A139I5C0"/>
<dbReference type="Proteomes" id="UP000073492">
    <property type="component" value="Unassembled WGS sequence"/>
</dbReference>
<feature type="compositionally biased region" description="Polar residues" evidence="1">
    <location>
        <begin position="505"/>
        <end position="515"/>
    </location>
</feature>
<evidence type="ECO:0000313" key="3">
    <source>
        <dbReference type="EMBL" id="KXT09940.1"/>
    </source>
</evidence>
<evidence type="ECO:0000256" key="1">
    <source>
        <dbReference type="SAM" id="MobiDB-lite"/>
    </source>
</evidence>
<feature type="compositionally biased region" description="Polar residues" evidence="1">
    <location>
        <begin position="364"/>
        <end position="374"/>
    </location>
</feature>